<reference evidence="2" key="1">
    <citation type="submission" date="2023-10" db="EMBL/GenBank/DDBJ databases">
        <authorList>
            <person name="Chen Y."/>
            <person name="Shah S."/>
            <person name="Dougan E. K."/>
            <person name="Thang M."/>
            <person name="Chan C."/>
        </authorList>
    </citation>
    <scope>NUCLEOTIDE SEQUENCE [LARGE SCALE GENOMIC DNA]</scope>
</reference>
<dbReference type="EMBL" id="CAUYUJ010004803">
    <property type="protein sequence ID" value="CAK0811038.1"/>
    <property type="molecule type" value="Genomic_DNA"/>
</dbReference>
<proteinExistence type="predicted"/>
<organism evidence="2 3">
    <name type="scientific">Prorocentrum cordatum</name>
    <dbReference type="NCBI Taxonomy" id="2364126"/>
    <lineage>
        <taxon>Eukaryota</taxon>
        <taxon>Sar</taxon>
        <taxon>Alveolata</taxon>
        <taxon>Dinophyceae</taxon>
        <taxon>Prorocentrales</taxon>
        <taxon>Prorocentraceae</taxon>
        <taxon>Prorocentrum</taxon>
    </lineage>
</organism>
<sequence length="103" mass="11212">MFDSVSRARGTAAFLEARKRRSERRGAQGANSEETKINLQDVQVVDLAAPRPHRVSLPGCAEKGGRRITDRGMCSSCYHQGRRIRNAGALLATANIGHESIHG</sequence>
<feature type="region of interest" description="Disordered" evidence="1">
    <location>
        <begin position="1"/>
        <end position="35"/>
    </location>
</feature>
<gene>
    <name evidence="2" type="ORF">PCOR1329_LOCUS15793</name>
</gene>
<evidence type="ECO:0000256" key="1">
    <source>
        <dbReference type="SAM" id="MobiDB-lite"/>
    </source>
</evidence>
<evidence type="ECO:0000313" key="3">
    <source>
        <dbReference type="Proteomes" id="UP001189429"/>
    </source>
</evidence>
<keyword evidence="3" id="KW-1185">Reference proteome</keyword>
<evidence type="ECO:0000313" key="2">
    <source>
        <dbReference type="EMBL" id="CAK0811038.1"/>
    </source>
</evidence>
<name>A0ABN9R057_9DINO</name>
<dbReference type="Proteomes" id="UP001189429">
    <property type="component" value="Unassembled WGS sequence"/>
</dbReference>
<accession>A0ABN9R057</accession>
<protein>
    <submittedName>
        <fullName evidence="2">Uncharacterized protein</fullName>
    </submittedName>
</protein>
<comment type="caution">
    <text evidence="2">The sequence shown here is derived from an EMBL/GenBank/DDBJ whole genome shotgun (WGS) entry which is preliminary data.</text>
</comment>